<dbReference type="AlphaFoldDB" id="A0A371FH97"/>
<keyword evidence="2" id="KW-1185">Reference proteome</keyword>
<dbReference type="Proteomes" id="UP000257109">
    <property type="component" value="Unassembled WGS sequence"/>
</dbReference>
<accession>A0A371FH97</accession>
<dbReference type="EMBL" id="QJKJ01009133">
    <property type="protein sequence ID" value="RDX77600.1"/>
    <property type="molecule type" value="Genomic_DNA"/>
</dbReference>
<sequence length="203" mass="23108">MDKACLERKYGSRSWLRMENKIPHTSAKMAVTPATGLVYVLMMMDYPLASNGGYELGLPKVSYELACARGSNEGTCPQSNPSEHTPTLEDRGFCHCPKLDVGARKISSLPPIYHPQEHYKWVNDEVKKYQSVIPPIDVKVMAKGGGWVERLFKTHFKMSYCSPNERIWFSVKDGSPDFIYMYETFFRDLRVTFPFDSFAAGVL</sequence>
<gene>
    <name evidence="1" type="ORF">CR513_42252</name>
</gene>
<evidence type="ECO:0000313" key="2">
    <source>
        <dbReference type="Proteomes" id="UP000257109"/>
    </source>
</evidence>
<proteinExistence type="predicted"/>
<comment type="caution">
    <text evidence="1">The sequence shown here is derived from an EMBL/GenBank/DDBJ whole genome shotgun (WGS) entry which is preliminary data.</text>
</comment>
<protein>
    <submittedName>
        <fullName evidence="1">Uncharacterized protein</fullName>
    </submittedName>
</protein>
<name>A0A371FH97_MUCPR</name>
<reference evidence="1" key="1">
    <citation type="submission" date="2018-05" db="EMBL/GenBank/DDBJ databases">
        <title>Draft genome of Mucuna pruriens seed.</title>
        <authorList>
            <person name="Nnadi N.E."/>
            <person name="Vos R."/>
            <person name="Hasami M.H."/>
            <person name="Devisetty U.K."/>
            <person name="Aguiy J.C."/>
        </authorList>
    </citation>
    <scope>NUCLEOTIDE SEQUENCE [LARGE SCALE GENOMIC DNA]</scope>
    <source>
        <strain evidence="1">JCA_2017</strain>
    </source>
</reference>
<evidence type="ECO:0000313" key="1">
    <source>
        <dbReference type="EMBL" id="RDX77600.1"/>
    </source>
</evidence>
<organism evidence="1 2">
    <name type="scientific">Mucuna pruriens</name>
    <name type="common">Velvet bean</name>
    <name type="synonym">Dolichos pruriens</name>
    <dbReference type="NCBI Taxonomy" id="157652"/>
    <lineage>
        <taxon>Eukaryota</taxon>
        <taxon>Viridiplantae</taxon>
        <taxon>Streptophyta</taxon>
        <taxon>Embryophyta</taxon>
        <taxon>Tracheophyta</taxon>
        <taxon>Spermatophyta</taxon>
        <taxon>Magnoliopsida</taxon>
        <taxon>eudicotyledons</taxon>
        <taxon>Gunneridae</taxon>
        <taxon>Pentapetalae</taxon>
        <taxon>rosids</taxon>
        <taxon>fabids</taxon>
        <taxon>Fabales</taxon>
        <taxon>Fabaceae</taxon>
        <taxon>Papilionoideae</taxon>
        <taxon>50 kb inversion clade</taxon>
        <taxon>NPAAA clade</taxon>
        <taxon>indigoferoid/millettioid clade</taxon>
        <taxon>Phaseoleae</taxon>
        <taxon>Mucuna</taxon>
    </lineage>
</organism>
<feature type="non-terminal residue" evidence="1">
    <location>
        <position position="1"/>
    </location>
</feature>